<keyword evidence="4" id="KW-0206">Cytoskeleton</keyword>
<feature type="region of interest" description="Disordered" evidence="6">
    <location>
        <begin position="1"/>
        <end position="46"/>
    </location>
</feature>
<keyword evidence="3" id="KW-0963">Cytoplasm</keyword>
<dbReference type="PROSITE" id="PS51665">
    <property type="entry name" value="ENKURIN"/>
    <property type="match status" value="1"/>
</dbReference>
<feature type="region of interest" description="Disordered" evidence="6">
    <location>
        <begin position="142"/>
        <end position="166"/>
    </location>
</feature>
<sequence length="284" mass="31608">MTEASRIRKKQMSGASVESILNPTKRDGIARKGGVARDHKRENYMRIKQVEKQNRLKQELASTPLPPPFKLKEFRDVPSKLATQRCNSLESMHSLSSALDCIEDRQTSGPKTALTRPSTTDSRNCASSCGTRSFIAVNAAAASKAPARTHPLPPSRDVKRGTPKGQLPKYLLDRKLDWAKKEEERLAALKAEQTPKGMMLIPDDERINTLNFLQQVREGLIRDLSRFPVIVETPSMKRKRAAIEAKLAEVDLAVDTFSKTTVYVEKEWSGVESSLNGVAKAARV</sequence>
<name>A0A507D7Q0_9FUNG</name>
<dbReference type="PANTHER" id="PTHR21490:SF2">
    <property type="entry name" value="ENKURIN DOMAIN-CONTAINING PROTEIN 1"/>
    <property type="match status" value="1"/>
</dbReference>
<feature type="compositionally biased region" description="Basic and acidic residues" evidence="6">
    <location>
        <begin position="24"/>
        <end position="46"/>
    </location>
</feature>
<evidence type="ECO:0000256" key="5">
    <source>
        <dbReference type="ARBA" id="ARBA00023273"/>
    </source>
</evidence>
<evidence type="ECO:0000256" key="3">
    <source>
        <dbReference type="ARBA" id="ARBA00022490"/>
    </source>
</evidence>
<protein>
    <recommendedName>
        <fullName evidence="7">Enkurin domain-containing protein</fullName>
    </recommendedName>
</protein>
<proteinExistence type="predicted"/>
<accession>A0A507D7Q0</accession>
<feature type="compositionally biased region" description="Polar residues" evidence="6">
    <location>
        <begin position="13"/>
        <end position="22"/>
    </location>
</feature>
<evidence type="ECO:0000313" key="9">
    <source>
        <dbReference type="Proteomes" id="UP000320475"/>
    </source>
</evidence>
<evidence type="ECO:0000313" key="8">
    <source>
        <dbReference type="EMBL" id="TPX47523.1"/>
    </source>
</evidence>
<dbReference type="AlphaFoldDB" id="A0A507D7Q0"/>
<evidence type="ECO:0000256" key="4">
    <source>
        <dbReference type="ARBA" id="ARBA00023212"/>
    </source>
</evidence>
<gene>
    <name evidence="8" type="ORF">SeLEV6574_g02599</name>
</gene>
<evidence type="ECO:0000256" key="6">
    <source>
        <dbReference type="SAM" id="MobiDB-lite"/>
    </source>
</evidence>
<dbReference type="OrthoDB" id="10264920at2759"/>
<reference evidence="8 9" key="1">
    <citation type="journal article" date="2019" name="Sci. Rep.">
        <title>Comparative genomics of chytrid fungi reveal insights into the obligate biotrophic and pathogenic lifestyle of Synchytrium endobioticum.</title>
        <authorList>
            <person name="van de Vossenberg B.T.L.H."/>
            <person name="Warris S."/>
            <person name="Nguyen H.D.T."/>
            <person name="van Gent-Pelzer M.P.E."/>
            <person name="Joly D.L."/>
            <person name="van de Geest H.C."/>
            <person name="Bonants P.J.M."/>
            <person name="Smith D.S."/>
            <person name="Levesque C.A."/>
            <person name="van der Lee T.A.J."/>
        </authorList>
    </citation>
    <scope>NUCLEOTIDE SEQUENCE [LARGE SCALE GENOMIC DNA]</scope>
    <source>
        <strain evidence="8 9">LEV6574</strain>
    </source>
</reference>
<evidence type="ECO:0000256" key="1">
    <source>
        <dbReference type="ARBA" id="ARBA00004138"/>
    </source>
</evidence>
<evidence type="ECO:0000259" key="7">
    <source>
        <dbReference type="PROSITE" id="PS51665"/>
    </source>
</evidence>
<feature type="domain" description="Enkurin" evidence="7">
    <location>
        <begin position="173"/>
        <end position="265"/>
    </location>
</feature>
<comment type="subcellular location">
    <subcellularLocation>
        <location evidence="1">Cell projection</location>
        <location evidence="1">Cilium</location>
    </subcellularLocation>
    <subcellularLocation>
        <location evidence="2">Cytoplasm</location>
        <location evidence="2">Cytoskeleton</location>
    </subcellularLocation>
</comment>
<evidence type="ECO:0000256" key="2">
    <source>
        <dbReference type="ARBA" id="ARBA00004245"/>
    </source>
</evidence>
<organism evidence="8 9">
    <name type="scientific">Synchytrium endobioticum</name>
    <dbReference type="NCBI Taxonomy" id="286115"/>
    <lineage>
        <taxon>Eukaryota</taxon>
        <taxon>Fungi</taxon>
        <taxon>Fungi incertae sedis</taxon>
        <taxon>Chytridiomycota</taxon>
        <taxon>Chytridiomycota incertae sedis</taxon>
        <taxon>Chytridiomycetes</taxon>
        <taxon>Synchytriales</taxon>
        <taxon>Synchytriaceae</taxon>
        <taxon>Synchytrium</taxon>
    </lineage>
</organism>
<dbReference type="EMBL" id="QEAM01000075">
    <property type="protein sequence ID" value="TPX47523.1"/>
    <property type="molecule type" value="Genomic_DNA"/>
</dbReference>
<dbReference type="InterPro" id="IPR052102">
    <property type="entry name" value="Enkurin_domain-protein"/>
</dbReference>
<comment type="caution">
    <text evidence="8">The sequence shown here is derived from an EMBL/GenBank/DDBJ whole genome shotgun (WGS) entry which is preliminary data.</text>
</comment>
<dbReference type="InterPro" id="IPR027012">
    <property type="entry name" value="Enkurin_dom"/>
</dbReference>
<dbReference type="GO" id="GO:0005881">
    <property type="term" value="C:cytoplasmic microtubule"/>
    <property type="evidence" value="ECO:0007669"/>
    <property type="project" value="TreeGrafter"/>
</dbReference>
<dbReference type="PANTHER" id="PTHR21490">
    <property type="entry name" value="ENKURIN-RELATED"/>
    <property type="match status" value="1"/>
</dbReference>
<dbReference type="GO" id="GO:0005929">
    <property type="term" value="C:cilium"/>
    <property type="evidence" value="ECO:0007669"/>
    <property type="project" value="UniProtKB-SubCell"/>
</dbReference>
<dbReference type="Pfam" id="PF13864">
    <property type="entry name" value="Enkurin"/>
    <property type="match status" value="1"/>
</dbReference>
<dbReference type="Proteomes" id="UP000320475">
    <property type="component" value="Unassembled WGS sequence"/>
</dbReference>
<keyword evidence="5" id="KW-0966">Cell projection</keyword>